<sequence length="114" mass="12459">MLTTDQWLPIGSVVHVVGHESPVTIMGYMQQDVETGLLWDYFGLDHPTGFVKPGQDMMFDRDSIDAVLYVGYQSIDSEHLFALLKAGEEDYLAAKRDACAEVDDGGGDSSEGQG</sequence>
<dbReference type="RefSeq" id="WP_021725444.1">
    <property type="nucleotide sequence ID" value="NZ_AWEZ01000020.1"/>
</dbReference>
<proteinExistence type="predicted"/>
<dbReference type="STRING" id="1125712.HMPREF1316_1575"/>
<dbReference type="Proteomes" id="UP000016638">
    <property type="component" value="Unassembled WGS sequence"/>
</dbReference>
<evidence type="ECO:0000313" key="2">
    <source>
        <dbReference type="Proteomes" id="UP000016638"/>
    </source>
</evidence>
<dbReference type="InterPro" id="IPR025233">
    <property type="entry name" value="DUF4176"/>
</dbReference>
<protein>
    <submittedName>
        <fullName evidence="1">PF13780 domain protein</fullName>
    </submittedName>
</protein>
<dbReference type="EMBL" id="AWEZ01000020">
    <property type="protein sequence ID" value="ERL09816.1"/>
    <property type="molecule type" value="Genomic_DNA"/>
</dbReference>
<evidence type="ECO:0000313" key="1">
    <source>
        <dbReference type="EMBL" id="ERL09816.1"/>
    </source>
</evidence>
<keyword evidence="2" id="KW-1185">Reference proteome</keyword>
<reference evidence="1 2" key="1">
    <citation type="submission" date="2013-08" db="EMBL/GenBank/DDBJ databases">
        <authorList>
            <person name="Durkin A.S."/>
            <person name="Haft D.R."/>
            <person name="McCorrison J."/>
            <person name="Torralba M."/>
            <person name="Gillis M."/>
            <person name="Haft D.H."/>
            <person name="Methe B."/>
            <person name="Sutton G."/>
            <person name="Nelson K.E."/>
        </authorList>
    </citation>
    <scope>NUCLEOTIDE SEQUENCE [LARGE SCALE GENOMIC DNA]</scope>
    <source>
        <strain evidence="1 2">F0195</strain>
    </source>
</reference>
<dbReference type="Pfam" id="PF13780">
    <property type="entry name" value="DUF4176"/>
    <property type="match status" value="1"/>
</dbReference>
<gene>
    <name evidence="1" type="ORF">HMPREF1316_1575</name>
</gene>
<dbReference type="AlphaFoldDB" id="U2VB61"/>
<dbReference type="PATRIC" id="fig|1125712.3.peg.634"/>
<accession>U2VB61</accession>
<comment type="caution">
    <text evidence="1">The sequence shown here is derived from an EMBL/GenBank/DDBJ whole genome shotgun (WGS) entry which is preliminary data.</text>
</comment>
<dbReference type="eggNOG" id="COG4495">
    <property type="taxonomic scope" value="Bacteria"/>
</dbReference>
<name>U2VB61_9ACTN</name>
<organism evidence="1 2">
    <name type="scientific">Olsenella profusa F0195</name>
    <dbReference type="NCBI Taxonomy" id="1125712"/>
    <lineage>
        <taxon>Bacteria</taxon>
        <taxon>Bacillati</taxon>
        <taxon>Actinomycetota</taxon>
        <taxon>Coriobacteriia</taxon>
        <taxon>Coriobacteriales</taxon>
        <taxon>Atopobiaceae</taxon>
        <taxon>Olsenella</taxon>
    </lineage>
</organism>
<dbReference type="OrthoDB" id="3197028at2"/>